<dbReference type="Proteomes" id="UP000554482">
    <property type="component" value="Unassembled WGS sequence"/>
</dbReference>
<dbReference type="PANTHER" id="PTHR31286">
    <property type="entry name" value="GLYCINE-RICH CELL WALL STRUCTURAL PROTEIN 1.8-LIKE"/>
    <property type="match status" value="1"/>
</dbReference>
<proteinExistence type="predicted"/>
<dbReference type="Pfam" id="PF14111">
    <property type="entry name" value="DUF4283"/>
    <property type="match status" value="1"/>
</dbReference>
<gene>
    <name evidence="2" type="ORF">FRX31_013444</name>
</gene>
<dbReference type="OrthoDB" id="1750790at2759"/>
<name>A0A7J6WJ35_THATH</name>
<evidence type="ECO:0000259" key="1">
    <source>
        <dbReference type="Pfam" id="PF14111"/>
    </source>
</evidence>
<accession>A0A7J6WJ35</accession>
<comment type="caution">
    <text evidence="2">The sequence shown here is derived from an EMBL/GenBank/DDBJ whole genome shotgun (WGS) entry which is preliminary data.</text>
</comment>
<keyword evidence="3" id="KW-1185">Reference proteome</keyword>
<feature type="domain" description="DUF4283" evidence="1">
    <location>
        <begin position="36"/>
        <end position="112"/>
    </location>
</feature>
<dbReference type="PANTHER" id="PTHR31286:SF180">
    <property type="entry name" value="OS10G0362600 PROTEIN"/>
    <property type="match status" value="1"/>
</dbReference>
<protein>
    <recommendedName>
        <fullName evidence="1">DUF4283 domain-containing protein</fullName>
    </recommendedName>
</protein>
<evidence type="ECO:0000313" key="2">
    <source>
        <dbReference type="EMBL" id="KAF5196968.1"/>
    </source>
</evidence>
<sequence>MDNTIQDLTNSILASMNLPTQPMRIVLPVEMLQTNANQWNHAIIFTLMNGNHLNPNQVMRAGKIKWKVIDACDIVRAGNNRFVCRFYNNNDLDRVEEQQPWTIMGSLVLMEEFRTGMIAANVIFETLPLWMGFRGLELEHLNTKTVRMIASAAGIVQTVLPVGVIPRTAEGFRARVGVLVHLPLVQGYTFNTLSKGDVWISYKYNNLPSLLHNLFEARSQQK</sequence>
<dbReference type="AlphaFoldDB" id="A0A7J6WJ35"/>
<organism evidence="2 3">
    <name type="scientific">Thalictrum thalictroides</name>
    <name type="common">Rue-anemone</name>
    <name type="synonym">Anemone thalictroides</name>
    <dbReference type="NCBI Taxonomy" id="46969"/>
    <lineage>
        <taxon>Eukaryota</taxon>
        <taxon>Viridiplantae</taxon>
        <taxon>Streptophyta</taxon>
        <taxon>Embryophyta</taxon>
        <taxon>Tracheophyta</taxon>
        <taxon>Spermatophyta</taxon>
        <taxon>Magnoliopsida</taxon>
        <taxon>Ranunculales</taxon>
        <taxon>Ranunculaceae</taxon>
        <taxon>Thalictroideae</taxon>
        <taxon>Thalictrum</taxon>
    </lineage>
</organism>
<evidence type="ECO:0000313" key="3">
    <source>
        <dbReference type="Proteomes" id="UP000554482"/>
    </source>
</evidence>
<dbReference type="InterPro" id="IPR040256">
    <property type="entry name" value="At4g02000-like"/>
</dbReference>
<reference evidence="2 3" key="1">
    <citation type="submission" date="2020-06" db="EMBL/GenBank/DDBJ databases">
        <title>Transcriptomic and genomic resources for Thalictrum thalictroides and T. hernandezii: Facilitating candidate gene discovery in an emerging model plant lineage.</title>
        <authorList>
            <person name="Arias T."/>
            <person name="Riano-Pachon D.M."/>
            <person name="Di Stilio V.S."/>
        </authorList>
    </citation>
    <scope>NUCLEOTIDE SEQUENCE [LARGE SCALE GENOMIC DNA]</scope>
    <source>
        <strain evidence="3">cv. WT478/WT964</strain>
        <tissue evidence="2">Leaves</tissue>
    </source>
</reference>
<dbReference type="InterPro" id="IPR025558">
    <property type="entry name" value="DUF4283"/>
</dbReference>
<dbReference type="EMBL" id="JABWDY010015276">
    <property type="protein sequence ID" value="KAF5196968.1"/>
    <property type="molecule type" value="Genomic_DNA"/>
</dbReference>